<reference evidence="2 3" key="1">
    <citation type="submission" date="2014-04" db="EMBL/GenBank/DDBJ databases">
        <authorList>
            <consortium name="DOE Joint Genome Institute"/>
            <person name="Kuo A."/>
            <person name="Kohler A."/>
            <person name="Nagy L.G."/>
            <person name="Floudas D."/>
            <person name="Copeland A."/>
            <person name="Barry K.W."/>
            <person name="Cichocki N."/>
            <person name="Veneault-Fourrey C."/>
            <person name="LaButti K."/>
            <person name="Lindquist E.A."/>
            <person name="Lipzen A."/>
            <person name="Lundell T."/>
            <person name="Morin E."/>
            <person name="Murat C."/>
            <person name="Sun H."/>
            <person name="Tunlid A."/>
            <person name="Henrissat B."/>
            <person name="Grigoriev I.V."/>
            <person name="Hibbett D.S."/>
            <person name="Martin F."/>
            <person name="Nordberg H.P."/>
            <person name="Cantor M.N."/>
            <person name="Hua S.X."/>
        </authorList>
    </citation>
    <scope>NUCLEOTIDE SEQUENCE [LARGE SCALE GENOMIC DNA]</scope>
    <source>
        <strain evidence="2 3">LaAM-08-1</strain>
    </source>
</reference>
<keyword evidence="3" id="KW-1185">Reference proteome</keyword>
<feature type="compositionally biased region" description="Polar residues" evidence="1">
    <location>
        <begin position="91"/>
        <end position="102"/>
    </location>
</feature>
<proteinExistence type="predicted"/>
<dbReference type="Proteomes" id="UP000054477">
    <property type="component" value="Unassembled WGS sequence"/>
</dbReference>
<feature type="region of interest" description="Disordered" evidence="1">
    <location>
        <begin position="1"/>
        <end position="20"/>
    </location>
</feature>
<reference evidence="3" key="2">
    <citation type="submission" date="2015-01" db="EMBL/GenBank/DDBJ databases">
        <title>Evolutionary Origins and Diversification of the Mycorrhizal Mutualists.</title>
        <authorList>
            <consortium name="DOE Joint Genome Institute"/>
            <consortium name="Mycorrhizal Genomics Consortium"/>
            <person name="Kohler A."/>
            <person name="Kuo A."/>
            <person name="Nagy L.G."/>
            <person name="Floudas D."/>
            <person name="Copeland A."/>
            <person name="Barry K.W."/>
            <person name="Cichocki N."/>
            <person name="Veneault-Fourrey C."/>
            <person name="LaButti K."/>
            <person name="Lindquist E.A."/>
            <person name="Lipzen A."/>
            <person name="Lundell T."/>
            <person name="Morin E."/>
            <person name="Murat C."/>
            <person name="Riley R."/>
            <person name="Ohm R."/>
            <person name="Sun H."/>
            <person name="Tunlid A."/>
            <person name="Henrissat B."/>
            <person name="Grigoriev I.V."/>
            <person name="Hibbett D.S."/>
            <person name="Martin F."/>
        </authorList>
    </citation>
    <scope>NUCLEOTIDE SEQUENCE [LARGE SCALE GENOMIC DNA]</scope>
    <source>
        <strain evidence="3">LaAM-08-1</strain>
    </source>
</reference>
<name>A0A0C9X5T0_9AGAR</name>
<protein>
    <submittedName>
        <fullName evidence="2">Uncharacterized protein</fullName>
    </submittedName>
</protein>
<dbReference type="AlphaFoldDB" id="A0A0C9X5T0"/>
<evidence type="ECO:0000313" key="2">
    <source>
        <dbReference type="EMBL" id="KIK00396.1"/>
    </source>
</evidence>
<evidence type="ECO:0000313" key="3">
    <source>
        <dbReference type="Proteomes" id="UP000054477"/>
    </source>
</evidence>
<feature type="compositionally biased region" description="Low complexity" evidence="1">
    <location>
        <begin position="188"/>
        <end position="206"/>
    </location>
</feature>
<feature type="compositionally biased region" description="Basic and acidic residues" evidence="1">
    <location>
        <begin position="178"/>
        <end position="187"/>
    </location>
</feature>
<dbReference type="HOGENOM" id="CLU_1115909_0_0_1"/>
<feature type="compositionally biased region" description="Polar residues" evidence="1">
    <location>
        <begin position="9"/>
        <end position="19"/>
    </location>
</feature>
<feature type="region of interest" description="Disordered" evidence="1">
    <location>
        <begin position="160"/>
        <end position="249"/>
    </location>
</feature>
<feature type="region of interest" description="Disordered" evidence="1">
    <location>
        <begin position="28"/>
        <end position="148"/>
    </location>
</feature>
<dbReference type="EMBL" id="KN838626">
    <property type="protein sequence ID" value="KIK00396.1"/>
    <property type="molecule type" value="Genomic_DNA"/>
</dbReference>
<feature type="compositionally biased region" description="Basic and acidic residues" evidence="1">
    <location>
        <begin position="112"/>
        <end position="126"/>
    </location>
</feature>
<gene>
    <name evidence="2" type="ORF">K443DRAFT_7684</name>
</gene>
<accession>A0A0C9X5T0</accession>
<evidence type="ECO:0000256" key="1">
    <source>
        <dbReference type="SAM" id="MobiDB-lite"/>
    </source>
</evidence>
<sequence>MDPFEGSLNYPQQHQQHTRQVLHDCVLSNIEESPRRRTPITNPHTPTPLPGSAEQARANARSTSRISREVDLQSSPRQRRLSCVQDENRAPTANGSATSSPPFTFVGYSPDVQREKQTQDRQRMTSERMGTPNARSLGQQRHRERERTLQSMQLATPPSMQGLDAHIVDPQPSVDNHSQAEHTREQLRSPTTPQSSSSSSARSLAQQRRRERETSDTKCSAHDPSTHSVSSRKIGDDNPANPLRDSHLE</sequence>
<feature type="compositionally biased region" description="Basic and acidic residues" evidence="1">
    <location>
        <begin position="208"/>
        <end position="225"/>
    </location>
</feature>
<organism evidence="2 3">
    <name type="scientific">Laccaria amethystina LaAM-08-1</name>
    <dbReference type="NCBI Taxonomy" id="1095629"/>
    <lineage>
        <taxon>Eukaryota</taxon>
        <taxon>Fungi</taxon>
        <taxon>Dikarya</taxon>
        <taxon>Basidiomycota</taxon>
        <taxon>Agaricomycotina</taxon>
        <taxon>Agaricomycetes</taxon>
        <taxon>Agaricomycetidae</taxon>
        <taxon>Agaricales</taxon>
        <taxon>Agaricineae</taxon>
        <taxon>Hydnangiaceae</taxon>
        <taxon>Laccaria</taxon>
    </lineage>
</organism>